<keyword evidence="5 7" id="KW-1133">Transmembrane helix</keyword>
<reference evidence="8 9" key="1">
    <citation type="submission" date="2023-06" db="EMBL/GenBank/DDBJ databases">
        <title>Pelomonas sp. PFR6 16S ribosomal RNA gene Genome sequencing and assembly.</title>
        <authorList>
            <person name="Woo H."/>
        </authorList>
    </citation>
    <scope>NUCLEOTIDE SEQUENCE [LARGE SCALE GENOMIC DNA]</scope>
    <source>
        <strain evidence="8 9">PFR6</strain>
    </source>
</reference>
<evidence type="ECO:0000256" key="4">
    <source>
        <dbReference type="ARBA" id="ARBA00022847"/>
    </source>
</evidence>
<evidence type="ECO:0000256" key="7">
    <source>
        <dbReference type="SAM" id="Phobius"/>
    </source>
</evidence>
<keyword evidence="4" id="KW-0769">Symport</keyword>
<gene>
    <name evidence="8" type="ORF">QWJ38_06750</name>
</gene>
<accession>A0ABT8DNN1</accession>
<dbReference type="EMBL" id="JAUHHC010000002">
    <property type="protein sequence ID" value="MDN3919976.1"/>
    <property type="molecule type" value="Genomic_DNA"/>
</dbReference>
<evidence type="ECO:0000256" key="2">
    <source>
        <dbReference type="ARBA" id="ARBA00022448"/>
    </source>
</evidence>
<proteinExistence type="predicted"/>
<comment type="caution">
    <text evidence="8">The sequence shown here is derived from an EMBL/GenBank/DDBJ whole genome shotgun (WGS) entry which is preliminary data.</text>
</comment>
<keyword evidence="2" id="KW-0813">Transport</keyword>
<feature type="transmembrane region" description="Helical" evidence="7">
    <location>
        <begin position="309"/>
        <end position="335"/>
    </location>
</feature>
<feature type="transmembrane region" description="Helical" evidence="7">
    <location>
        <begin position="421"/>
        <end position="439"/>
    </location>
</feature>
<evidence type="ECO:0000256" key="5">
    <source>
        <dbReference type="ARBA" id="ARBA00022989"/>
    </source>
</evidence>
<dbReference type="Proteomes" id="UP001228044">
    <property type="component" value="Unassembled WGS sequence"/>
</dbReference>
<evidence type="ECO:0000256" key="6">
    <source>
        <dbReference type="ARBA" id="ARBA00023136"/>
    </source>
</evidence>
<keyword evidence="3 7" id="KW-0812">Transmembrane</keyword>
<feature type="transmembrane region" description="Helical" evidence="7">
    <location>
        <begin position="58"/>
        <end position="78"/>
    </location>
</feature>
<dbReference type="PANTHER" id="PTHR11706">
    <property type="entry name" value="SOLUTE CARRIER PROTEIN FAMILY 11 MEMBER"/>
    <property type="match status" value="1"/>
</dbReference>
<sequence>MAAANARKAGSAAAAKALAEDEGNVLQRLGPGLITGAADDDPSGIATYSQAGAQFRFGLVWTLLLTTPLMIAVQLVSARIGYVTSRGLAANMNRLCPRWVTVAVVAALVVANTINIAADVSAMAEATRLLLQGPQWLYVLAYGVLSALAQVYISYERTVRVLKYLTLVLFAYVALVLVLRVPWAQAWSESIRPWAHLQQGSLKDYAAMVVAMLGTTISPYLFFWQATQEVEDQKCRPLSEAQRHQPQRMKAHLRSMRQDTLIGMLLSNGIAFCIVLSAAVALNLNGHTNIHSSADAAAALEPVAGRMALAIFSLGIIGTGLLAIPVLAGSAAYAVSEVFGWRAGLSRRFQDARGFYSIILTATLFGTGLSLFQVDAIAALVWSAVINGVIAVPVMAILLLIGRSKSLMGRYTVPRATEWAGWVATGVMGLAAVLMFVTMA</sequence>
<organism evidence="8 9">
    <name type="scientific">Roseateles violae</name>
    <dbReference type="NCBI Taxonomy" id="3058042"/>
    <lineage>
        <taxon>Bacteria</taxon>
        <taxon>Pseudomonadati</taxon>
        <taxon>Pseudomonadota</taxon>
        <taxon>Betaproteobacteria</taxon>
        <taxon>Burkholderiales</taxon>
        <taxon>Sphaerotilaceae</taxon>
        <taxon>Roseateles</taxon>
    </lineage>
</organism>
<dbReference type="Pfam" id="PF01566">
    <property type="entry name" value="Nramp"/>
    <property type="match status" value="1"/>
</dbReference>
<feature type="transmembrane region" description="Helical" evidence="7">
    <location>
        <begin position="355"/>
        <end position="374"/>
    </location>
</feature>
<dbReference type="InterPro" id="IPR001046">
    <property type="entry name" value="NRAMP_fam"/>
</dbReference>
<keyword evidence="6 7" id="KW-0472">Membrane</keyword>
<feature type="transmembrane region" description="Helical" evidence="7">
    <location>
        <begin position="136"/>
        <end position="155"/>
    </location>
</feature>
<comment type="subcellular location">
    <subcellularLocation>
        <location evidence="1">Membrane</location>
        <topology evidence="1">Multi-pass membrane protein</topology>
    </subcellularLocation>
</comment>
<evidence type="ECO:0000256" key="3">
    <source>
        <dbReference type="ARBA" id="ARBA00022692"/>
    </source>
</evidence>
<name>A0ABT8DNN1_9BURK</name>
<evidence type="ECO:0000256" key="1">
    <source>
        <dbReference type="ARBA" id="ARBA00004141"/>
    </source>
</evidence>
<protein>
    <submittedName>
        <fullName evidence="8">Divalent metal cation transporter</fullName>
    </submittedName>
</protein>
<feature type="transmembrane region" description="Helical" evidence="7">
    <location>
        <begin position="205"/>
        <end position="224"/>
    </location>
</feature>
<keyword evidence="9" id="KW-1185">Reference proteome</keyword>
<feature type="transmembrane region" description="Helical" evidence="7">
    <location>
        <begin position="99"/>
        <end position="124"/>
    </location>
</feature>
<evidence type="ECO:0000313" key="8">
    <source>
        <dbReference type="EMBL" id="MDN3919976.1"/>
    </source>
</evidence>
<feature type="transmembrane region" description="Helical" evidence="7">
    <location>
        <begin position="167"/>
        <end position="185"/>
    </location>
</feature>
<dbReference type="RefSeq" id="WP_290358294.1">
    <property type="nucleotide sequence ID" value="NZ_JAUHHC010000002.1"/>
</dbReference>
<evidence type="ECO:0000313" key="9">
    <source>
        <dbReference type="Proteomes" id="UP001228044"/>
    </source>
</evidence>
<feature type="transmembrane region" description="Helical" evidence="7">
    <location>
        <begin position="380"/>
        <end position="401"/>
    </location>
</feature>
<feature type="transmembrane region" description="Helical" evidence="7">
    <location>
        <begin position="260"/>
        <end position="282"/>
    </location>
</feature>
<dbReference type="PANTHER" id="PTHR11706:SF33">
    <property type="entry name" value="NATURAL RESISTANCE-ASSOCIATED MACROPHAGE PROTEIN 2"/>
    <property type="match status" value="1"/>
</dbReference>